<gene>
    <name evidence="2" type="ORF">EI97DRAFT_405127</name>
</gene>
<feature type="compositionally biased region" description="Acidic residues" evidence="1">
    <location>
        <begin position="36"/>
        <end position="62"/>
    </location>
</feature>
<evidence type="ECO:0000313" key="3">
    <source>
        <dbReference type="Proteomes" id="UP000800097"/>
    </source>
</evidence>
<protein>
    <submittedName>
        <fullName evidence="2">Uncharacterized protein</fullName>
    </submittedName>
</protein>
<dbReference type="PANTHER" id="PTHR12069">
    <property type="entry name" value="DNA-DIRECTED RNA POLYMERASES III 80 KDA POLYPEPTIDE RNA POLYMERASE III SUBUNIT 5"/>
    <property type="match status" value="1"/>
</dbReference>
<dbReference type="OrthoDB" id="340681at2759"/>
<organism evidence="2 3">
    <name type="scientific">Westerdykella ornata</name>
    <dbReference type="NCBI Taxonomy" id="318751"/>
    <lineage>
        <taxon>Eukaryota</taxon>
        <taxon>Fungi</taxon>
        <taxon>Dikarya</taxon>
        <taxon>Ascomycota</taxon>
        <taxon>Pezizomycotina</taxon>
        <taxon>Dothideomycetes</taxon>
        <taxon>Pleosporomycetidae</taxon>
        <taxon>Pleosporales</taxon>
        <taxon>Sporormiaceae</taxon>
        <taxon>Westerdykella</taxon>
    </lineage>
</organism>
<dbReference type="Proteomes" id="UP000800097">
    <property type="component" value="Unassembled WGS sequence"/>
</dbReference>
<dbReference type="PANTHER" id="PTHR12069:SF0">
    <property type="entry name" value="DNA-DIRECTED RNA POLYMERASE III SUBUNIT RPC5"/>
    <property type="match status" value="1"/>
</dbReference>
<name>A0A6A6JBK4_WESOR</name>
<dbReference type="EMBL" id="ML986514">
    <property type="protein sequence ID" value="KAF2273016.1"/>
    <property type="molecule type" value="Genomic_DNA"/>
</dbReference>
<dbReference type="Pfam" id="PF04801">
    <property type="entry name" value="RPC5"/>
    <property type="match status" value="2"/>
</dbReference>
<dbReference type="GeneID" id="54549726"/>
<feature type="compositionally biased region" description="Polar residues" evidence="1">
    <location>
        <begin position="1"/>
        <end position="21"/>
    </location>
</feature>
<feature type="region of interest" description="Disordered" evidence="1">
    <location>
        <begin position="143"/>
        <end position="190"/>
    </location>
</feature>
<dbReference type="GO" id="GO:0005666">
    <property type="term" value="C:RNA polymerase III complex"/>
    <property type="evidence" value="ECO:0007669"/>
    <property type="project" value="TreeGrafter"/>
</dbReference>
<accession>A0A6A6JBK4</accession>
<evidence type="ECO:0000256" key="1">
    <source>
        <dbReference type="SAM" id="MobiDB-lite"/>
    </source>
</evidence>
<feature type="compositionally biased region" description="Acidic residues" evidence="1">
    <location>
        <begin position="170"/>
        <end position="181"/>
    </location>
</feature>
<evidence type="ECO:0000313" key="2">
    <source>
        <dbReference type="EMBL" id="KAF2273016.1"/>
    </source>
</evidence>
<dbReference type="AlphaFoldDB" id="A0A6A6JBK4"/>
<proteinExistence type="predicted"/>
<feature type="compositionally biased region" description="Basic and acidic residues" evidence="1">
    <location>
        <begin position="22"/>
        <end position="35"/>
    </location>
</feature>
<reference evidence="2" key="1">
    <citation type="journal article" date="2020" name="Stud. Mycol.">
        <title>101 Dothideomycetes genomes: a test case for predicting lifestyles and emergence of pathogens.</title>
        <authorList>
            <person name="Haridas S."/>
            <person name="Albert R."/>
            <person name="Binder M."/>
            <person name="Bloem J."/>
            <person name="Labutti K."/>
            <person name="Salamov A."/>
            <person name="Andreopoulos B."/>
            <person name="Baker S."/>
            <person name="Barry K."/>
            <person name="Bills G."/>
            <person name="Bluhm B."/>
            <person name="Cannon C."/>
            <person name="Castanera R."/>
            <person name="Culley D."/>
            <person name="Daum C."/>
            <person name="Ezra D."/>
            <person name="Gonzalez J."/>
            <person name="Henrissat B."/>
            <person name="Kuo A."/>
            <person name="Liang C."/>
            <person name="Lipzen A."/>
            <person name="Lutzoni F."/>
            <person name="Magnuson J."/>
            <person name="Mondo S."/>
            <person name="Nolan M."/>
            <person name="Ohm R."/>
            <person name="Pangilinan J."/>
            <person name="Park H.-J."/>
            <person name="Ramirez L."/>
            <person name="Alfaro M."/>
            <person name="Sun H."/>
            <person name="Tritt A."/>
            <person name="Yoshinaga Y."/>
            <person name="Zwiers L.-H."/>
            <person name="Turgeon B."/>
            <person name="Goodwin S."/>
            <person name="Spatafora J."/>
            <person name="Crous P."/>
            <person name="Grigoriev I."/>
        </authorList>
    </citation>
    <scope>NUCLEOTIDE SEQUENCE</scope>
    <source>
        <strain evidence="2">CBS 379.55</strain>
    </source>
</reference>
<sequence>MASGAASSSRNPANMATVHQNTKGDGENDKPHPDITEIEDDNEEWVSSEEESSEYDTDDPDDPVVKEYDVFITEPSENDLYVLQFIGRPKVKGPLIGREAPTQLRVKPESGYFEVDVPLDIHDEHYDRRKGVELGEAVRKTKNLGQAGGYGPAVGFERSMPKTKKRPGSEDDADADADVDEPPPPPVDDNVDEYLKNFDDANEKGHVLNTTTWGGQVIGREAWKPNYMIGAFRKNELHLTPVTGIVQLRPELHHMEAVKHLEIINDRKQPPDAKGVLPSVKKLTDEPSTADLLKGNASEKWTRMNWIPADTTAAREARENRLYLKDTANARRLETESVEDYMNRYVPVVVGKGRTKPKKKHTGIVS</sequence>
<feature type="region of interest" description="Disordered" evidence="1">
    <location>
        <begin position="1"/>
        <end position="65"/>
    </location>
</feature>
<keyword evidence="3" id="KW-1185">Reference proteome</keyword>
<dbReference type="InterPro" id="IPR006886">
    <property type="entry name" value="RNA_pol_III_Rpc5"/>
</dbReference>
<dbReference type="RefSeq" id="XP_033650555.1">
    <property type="nucleotide sequence ID" value="XM_033796551.1"/>
</dbReference>
<dbReference type="GO" id="GO:0042797">
    <property type="term" value="P:tRNA transcription by RNA polymerase III"/>
    <property type="evidence" value="ECO:0007669"/>
    <property type="project" value="TreeGrafter"/>
</dbReference>